<feature type="region of interest" description="Disordered" evidence="1">
    <location>
        <begin position="40"/>
        <end position="60"/>
    </location>
</feature>
<evidence type="ECO:0000313" key="2">
    <source>
        <dbReference type="EMBL" id="EOY12697.1"/>
    </source>
</evidence>
<dbReference type="Gramene" id="EOY12697">
    <property type="protein sequence ID" value="EOY12697"/>
    <property type="gene ID" value="TCM_031212"/>
</dbReference>
<evidence type="ECO:0000313" key="3">
    <source>
        <dbReference type="Proteomes" id="UP000026915"/>
    </source>
</evidence>
<feature type="compositionally biased region" description="Basic and acidic residues" evidence="1">
    <location>
        <begin position="42"/>
        <end position="54"/>
    </location>
</feature>
<gene>
    <name evidence="2" type="ORF">TCM_031212</name>
</gene>
<dbReference type="AlphaFoldDB" id="A0A061F7Q5"/>
<organism evidence="2 3">
    <name type="scientific">Theobroma cacao</name>
    <name type="common">Cacao</name>
    <name type="synonym">Cocoa</name>
    <dbReference type="NCBI Taxonomy" id="3641"/>
    <lineage>
        <taxon>Eukaryota</taxon>
        <taxon>Viridiplantae</taxon>
        <taxon>Streptophyta</taxon>
        <taxon>Embryophyta</taxon>
        <taxon>Tracheophyta</taxon>
        <taxon>Spermatophyta</taxon>
        <taxon>Magnoliopsida</taxon>
        <taxon>eudicotyledons</taxon>
        <taxon>Gunneridae</taxon>
        <taxon>Pentapetalae</taxon>
        <taxon>rosids</taxon>
        <taxon>malvids</taxon>
        <taxon>Malvales</taxon>
        <taxon>Malvaceae</taxon>
        <taxon>Byttnerioideae</taxon>
        <taxon>Theobroma</taxon>
    </lineage>
</organism>
<name>A0A061F7Q5_THECC</name>
<sequence length="98" mass="10769">MQKAKLGCNKPRLKLVASIAKPLCCAFGAVYSQLLHLQSPQKVERETENNKENDSENQGLDEDLELAIFALATHSFSMDNKPGEGGFGPVYKGLEKTM</sequence>
<dbReference type="HOGENOM" id="CLU_2337797_0_0_1"/>
<proteinExistence type="predicted"/>
<accession>A0A061F7Q5</accession>
<dbReference type="Gene3D" id="3.30.200.20">
    <property type="entry name" value="Phosphorylase Kinase, domain 1"/>
    <property type="match status" value="1"/>
</dbReference>
<protein>
    <submittedName>
        <fullName evidence="2">Uncharacterized protein</fullName>
    </submittedName>
</protein>
<dbReference type="InParanoid" id="A0A061F7Q5"/>
<reference evidence="2 3" key="1">
    <citation type="journal article" date="2013" name="Genome Biol.">
        <title>The genome sequence of the most widely cultivated cacao type and its use to identify candidate genes regulating pod color.</title>
        <authorList>
            <person name="Motamayor J.C."/>
            <person name="Mockaitis K."/>
            <person name="Schmutz J."/>
            <person name="Haiminen N."/>
            <person name="Iii D.L."/>
            <person name="Cornejo O."/>
            <person name="Findley S.D."/>
            <person name="Zheng P."/>
            <person name="Utro F."/>
            <person name="Royaert S."/>
            <person name="Saski C."/>
            <person name="Jenkins J."/>
            <person name="Podicheti R."/>
            <person name="Zhao M."/>
            <person name="Scheffler B.E."/>
            <person name="Stack J.C."/>
            <person name="Feltus F.A."/>
            <person name="Mustiga G.M."/>
            <person name="Amores F."/>
            <person name="Phillips W."/>
            <person name="Marelli J.P."/>
            <person name="May G.D."/>
            <person name="Shapiro H."/>
            <person name="Ma J."/>
            <person name="Bustamante C.D."/>
            <person name="Schnell R.J."/>
            <person name="Main D."/>
            <person name="Gilbert D."/>
            <person name="Parida L."/>
            <person name="Kuhn D.N."/>
        </authorList>
    </citation>
    <scope>NUCLEOTIDE SEQUENCE [LARGE SCALE GENOMIC DNA]</scope>
    <source>
        <strain evidence="3">cv. Matina 1-6</strain>
    </source>
</reference>
<dbReference type="EMBL" id="CM001885">
    <property type="protein sequence ID" value="EOY12697.1"/>
    <property type="molecule type" value="Genomic_DNA"/>
</dbReference>
<keyword evidence="3" id="KW-1185">Reference proteome</keyword>
<dbReference type="Proteomes" id="UP000026915">
    <property type="component" value="Chromosome 7"/>
</dbReference>
<evidence type="ECO:0000256" key="1">
    <source>
        <dbReference type="SAM" id="MobiDB-lite"/>
    </source>
</evidence>